<dbReference type="Gene3D" id="3.40.5.10">
    <property type="entry name" value="Ribosomal protein L9, N-terminal domain"/>
    <property type="match status" value="1"/>
</dbReference>
<keyword evidence="6" id="KW-0732">Signal</keyword>
<evidence type="ECO:0000256" key="1">
    <source>
        <dbReference type="ARBA" id="ARBA00010605"/>
    </source>
</evidence>
<dbReference type="AlphaFoldDB" id="A0ABD3MTY4"/>
<feature type="domain" description="Ribosomal protein L9" evidence="7">
    <location>
        <begin position="112"/>
        <end position="158"/>
    </location>
</feature>
<keyword evidence="9" id="KW-1185">Reference proteome</keyword>
<dbReference type="InterPro" id="IPR009027">
    <property type="entry name" value="Ribosomal_bL9/RNase_H1_N"/>
</dbReference>
<organism evidence="8 9">
    <name type="scientific">Cyclotella atomus</name>
    <dbReference type="NCBI Taxonomy" id="382360"/>
    <lineage>
        <taxon>Eukaryota</taxon>
        <taxon>Sar</taxon>
        <taxon>Stramenopiles</taxon>
        <taxon>Ochrophyta</taxon>
        <taxon>Bacillariophyta</taxon>
        <taxon>Coscinodiscophyceae</taxon>
        <taxon>Thalassiosirophycidae</taxon>
        <taxon>Stephanodiscales</taxon>
        <taxon>Stephanodiscaceae</taxon>
        <taxon>Cyclotella</taxon>
    </lineage>
</organism>
<dbReference type="GO" id="GO:0005840">
    <property type="term" value="C:ribosome"/>
    <property type="evidence" value="ECO:0007669"/>
    <property type="project" value="UniProtKB-KW"/>
</dbReference>
<comment type="caution">
    <text evidence="8">The sequence shown here is derived from an EMBL/GenBank/DDBJ whole genome shotgun (WGS) entry which is preliminary data.</text>
</comment>
<evidence type="ECO:0000256" key="6">
    <source>
        <dbReference type="SAM" id="SignalP"/>
    </source>
</evidence>
<protein>
    <recommendedName>
        <fullName evidence="7">Ribosomal protein L9 domain-containing protein</fullName>
    </recommendedName>
</protein>
<evidence type="ECO:0000256" key="4">
    <source>
        <dbReference type="SAM" id="Coils"/>
    </source>
</evidence>
<reference evidence="8 9" key="1">
    <citation type="submission" date="2024-10" db="EMBL/GenBank/DDBJ databases">
        <title>Updated reference genomes for cyclostephanoid diatoms.</title>
        <authorList>
            <person name="Roberts W.R."/>
            <person name="Alverson A.J."/>
        </authorList>
    </citation>
    <scope>NUCLEOTIDE SEQUENCE [LARGE SCALE GENOMIC DNA]</scope>
    <source>
        <strain evidence="8 9">AJA010-31</strain>
    </source>
</reference>
<feature type="region of interest" description="Disordered" evidence="5">
    <location>
        <begin position="84"/>
        <end position="107"/>
    </location>
</feature>
<dbReference type="EMBL" id="JALLPJ020001366">
    <property type="protein sequence ID" value="KAL3767410.1"/>
    <property type="molecule type" value="Genomic_DNA"/>
</dbReference>
<feature type="compositionally biased region" description="Low complexity" evidence="5">
    <location>
        <begin position="86"/>
        <end position="107"/>
    </location>
</feature>
<dbReference type="InterPro" id="IPR000244">
    <property type="entry name" value="Ribosomal_bL9"/>
</dbReference>
<evidence type="ECO:0000259" key="7">
    <source>
        <dbReference type="Pfam" id="PF01281"/>
    </source>
</evidence>
<proteinExistence type="inferred from homology"/>
<dbReference type="InterPro" id="IPR036791">
    <property type="entry name" value="Ribosomal_bL9_C_sf"/>
</dbReference>
<dbReference type="InterPro" id="IPR036935">
    <property type="entry name" value="Ribosomal_bL9_N_sf"/>
</dbReference>
<dbReference type="PANTHER" id="PTHR21368">
    <property type="entry name" value="50S RIBOSOMAL PROTEIN L9"/>
    <property type="match status" value="1"/>
</dbReference>
<dbReference type="Pfam" id="PF01281">
    <property type="entry name" value="Ribosomal_L9_N"/>
    <property type="match status" value="1"/>
</dbReference>
<evidence type="ECO:0000256" key="5">
    <source>
        <dbReference type="SAM" id="MobiDB-lite"/>
    </source>
</evidence>
<accession>A0ABD3MTY4</accession>
<dbReference type="GO" id="GO:1990904">
    <property type="term" value="C:ribonucleoprotein complex"/>
    <property type="evidence" value="ECO:0007669"/>
    <property type="project" value="UniProtKB-KW"/>
</dbReference>
<feature type="coiled-coil region" evidence="4">
    <location>
        <begin position="146"/>
        <end position="182"/>
    </location>
</feature>
<dbReference type="SUPFAM" id="SSF55658">
    <property type="entry name" value="L9 N-domain-like"/>
    <property type="match status" value="1"/>
</dbReference>
<feature type="signal peptide" evidence="6">
    <location>
        <begin position="1"/>
        <end position="26"/>
    </location>
</feature>
<evidence type="ECO:0000256" key="3">
    <source>
        <dbReference type="ARBA" id="ARBA00023274"/>
    </source>
</evidence>
<feature type="chain" id="PRO_5044896146" description="Ribosomal protein L9 domain-containing protein" evidence="6">
    <location>
        <begin position="27"/>
        <end position="287"/>
    </location>
</feature>
<evidence type="ECO:0000313" key="9">
    <source>
        <dbReference type="Proteomes" id="UP001530400"/>
    </source>
</evidence>
<dbReference type="Gene3D" id="3.10.430.100">
    <property type="entry name" value="Ribosomal protein L9, C-terminal domain"/>
    <property type="match status" value="1"/>
</dbReference>
<dbReference type="Proteomes" id="UP001530400">
    <property type="component" value="Unassembled WGS sequence"/>
</dbReference>
<keyword evidence="4" id="KW-0175">Coiled coil</keyword>
<name>A0ABD3MTY4_9STRA</name>
<evidence type="ECO:0000313" key="8">
    <source>
        <dbReference type="EMBL" id="KAL3767410.1"/>
    </source>
</evidence>
<keyword evidence="3" id="KW-0687">Ribonucleoprotein</keyword>
<sequence>MPATVMLQRLALVLAITAQLQHETSASRSPSYPSTTYAKASFIPPAAPSSVGWPSAANPQRVMHRIATGYGTYTDTIALRARPKKAGGASASSSTSSSNSTKTKPVSKNGKIQVVLLKSDPDLGQTGDVIFVSSAIFQNTLKRNGKARLISEEEVAKLEREKMEAEEEMKAKALDAKRLIEESGGSCNTIPEGDRGVALAIVRKAGPEGNLFARVNPKIIMDELKDKFASLESDVWDAKGVKLLGVKEFEGGDEVKKMDVKTVGKYIVDLTLGKGVDVTFVMEILAE</sequence>
<evidence type="ECO:0000256" key="2">
    <source>
        <dbReference type="ARBA" id="ARBA00022980"/>
    </source>
</evidence>
<comment type="similarity">
    <text evidence="1">Belongs to the bacterial ribosomal protein bL9 family.</text>
</comment>
<dbReference type="InterPro" id="IPR020070">
    <property type="entry name" value="Ribosomal_bL9_N"/>
</dbReference>
<keyword evidence="2" id="KW-0689">Ribosomal protein</keyword>
<gene>
    <name evidence="8" type="ORF">ACHAWO_013851</name>
</gene>